<gene>
    <name evidence="2" type="ORF">GCM10010307_26340</name>
</gene>
<organism evidence="2 3">
    <name type="scientific">Streptomyces vastus</name>
    <dbReference type="NCBI Taxonomy" id="285451"/>
    <lineage>
        <taxon>Bacteria</taxon>
        <taxon>Bacillati</taxon>
        <taxon>Actinomycetota</taxon>
        <taxon>Actinomycetes</taxon>
        <taxon>Kitasatosporales</taxon>
        <taxon>Streptomycetaceae</taxon>
        <taxon>Streptomyces</taxon>
    </lineage>
</organism>
<dbReference type="Proteomes" id="UP001500151">
    <property type="component" value="Unassembled WGS sequence"/>
</dbReference>
<feature type="domain" description="Transposase IS110-like N-terminal" evidence="1">
    <location>
        <begin position="4"/>
        <end position="73"/>
    </location>
</feature>
<protein>
    <recommendedName>
        <fullName evidence="1">Transposase IS110-like N-terminal domain-containing protein</fullName>
    </recommendedName>
</protein>
<dbReference type="PANTHER" id="PTHR33055:SF13">
    <property type="entry name" value="TRANSPOSASE"/>
    <property type="match status" value="1"/>
</dbReference>
<evidence type="ECO:0000259" key="1">
    <source>
        <dbReference type="Pfam" id="PF01548"/>
    </source>
</evidence>
<evidence type="ECO:0000313" key="2">
    <source>
        <dbReference type="EMBL" id="GAA2632685.1"/>
    </source>
</evidence>
<name>A0ABN3QQL3_9ACTN</name>
<accession>A0ABN3QQL3</accession>
<proteinExistence type="predicted"/>
<reference evidence="2 3" key="1">
    <citation type="journal article" date="2019" name="Int. J. Syst. Evol. Microbiol.">
        <title>The Global Catalogue of Microorganisms (GCM) 10K type strain sequencing project: providing services to taxonomists for standard genome sequencing and annotation.</title>
        <authorList>
            <consortium name="The Broad Institute Genomics Platform"/>
            <consortium name="The Broad Institute Genome Sequencing Center for Infectious Disease"/>
            <person name="Wu L."/>
            <person name="Ma J."/>
        </authorList>
    </citation>
    <scope>NUCLEOTIDE SEQUENCE [LARGE SCALE GENOMIC DNA]</scope>
    <source>
        <strain evidence="2 3">JCM 4524</strain>
    </source>
</reference>
<dbReference type="InterPro" id="IPR002525">
    <property type="entry name" value="Transp_IS110-like_N"/>
</dbReference>
<evidence type="ECO:0000313" key="3">
    <source>
        <dbReference type="Proteomes" id="UP001500151"/>
    </source>
</evidence>
<sequence length="172" mass="18674">MAHPLQCKAIASAQLKNDKVDAATLARLLRSNLLPEVWIAPQPIREQRALLRHRAQLVRLHTLLRNRIHAMLAHHGCDRASSCWSAPGQAWLAALPLPAASRRVVTVLETIDTLQQVIDRADATLAQVAKADARVKVLHRLPGVGPLTAVITSRRSGISPGSPRRARPPGPG</sequence>
<dbReference type="PANTHER" id="PTHR33055">
    <property type="entry name" value="TRANSPOSASE FOR INSERTION SEQUENCE ELEMENT IS1111A"/>
    <property type="match status" value="1"/>
</dbReference>
<comment type="caution">
    <text evidence="2">The sequence shown here is derived from an EMBL/GenBank/DDBJ whole genome shotgun (WGS) entry which is preliminary data.</text>
</comment>
<keyword evidence="3" id="KW-1185">Reference proteome</keyword>
<dbReference type="InterPro" id="IPR047650">
    <property type="entry name" value="Transpos_IS110"/>
</dbReference>
<dbReference type="EMBL" id="BAAASJ010000027">
    <property type="protein sequence ID" value="GAA2632685.1"/>
    <property type="molecule type" value="Genomic_DNA"/>
</dbReference>
<dbReference type="Pfam" id="PF01548">
    <property type="entry name" value="DEDD_Tnp_IS110"/>
    <property type="match status" value="1"/>
</dbReference>